<comment type="caution">
    <text evidence="2">The sequence shown here is derived from an EMBL/GenBank/DDBJ whole genome shotgun (WGS) entry which is preliminary data.</text>
</comment>
<sequence>MATQREVNMIVDALAQLAWNHSYGSYEYTQPHASCLHLYHANSLDSSVVASLGRPSDLVVDGVLSSGVVVDVNSSDRGMDLEMSTPEVPSTGGGMVKMGEASTESNMVVVTDMAQL</sequence>
<reference evidence="2 3" key="1">
    <citation type="journal article" date="2024" name="G3 (Bethesda)">
        <title>Genome assembly of Hibiscus sabdariffa L. provides insights into metabolisms of medicinal natural products.</title>
        <authorList>
            <person name="Kim T."/>
        </authorList>
    </citation>
    <scope>NUCLEOTIDE SEQUENCE [LARGE SCALE GENOMIC DNA]</scope>
    <source>
        <strain evidence="2">TK-2024</strain>
        <tissue evidence="2">Old leaves</tissue>
    </source>
</reference>
<proteinExistence type="predicted"/>
<dbReference type="Proteomes" id="UP001472677">
    <property type="component" value="Unassembled WGS sequence"/>
</dbReference>
<evidence type="ECO:0000313" key="3">
    <source>
        <dbReference type="Proteomes" id="UP001472677"/>
    </source>
</evidence>
<feature type="region of interest" description="Disordered" evidence="1">
    <location>
        <begin position="75"/>
        <end position="94"/>
    </location>
</feature>
<organism evidence="2 3">
    <name type="scientific">Hibiscus sabdariffa</name>
    <name type="common">roselle</name>
    <dbReference type="NCBI Taxonomy" id="183260"/>
    <lineage>
        <taxon>Eukaryota</taxon>
        <taxon>Viridiplantae</taxon>
        <taxon>Streptophyta</taxon>
        <taxon>Embryophyta</taxon>
        <taxon>Tracheophyta</taxon>
        <taxon>Spermatophyta</taxon>
        <taxon>Magnoliopsida</taxon>
        <taxon>eudicotyledons</taxon>
        <taxon>Gunneridae</taxon>
        <taxon>Pentapetalae</taxon>
        <taxon>rosids</taxon>
        <taxon>malvids</taxon>
        <taxon>Malvales</taxon>
        <taxon>Malvaceae</taxon>
        <taxon>Malvoideae</taxon>
        <taxon>Hibiscus</taxon>
    </lineage>
</organism>
<evidence type="ECO:0000313" key="2">
    <source>
        <dbReference type="EMBL" id="KAK8492797.1"/>
    </source>
</evidence>
<name>A0ABR2AIM5_9ROSI</name>
<dbReference type="EMBL" id="JBBPBM010000692">
    <property type="protein sequence ID" value="KAK8492797.1"/>
    <property type="molecule type" value="Genomic_DNA"/>
</dbReference>
<evidence type="ECO:0000256" key="1">
    <source>
        <dbReference type="SAM" id="MobiDB-lite"/>
    </source>
</evidence>
<keyword evidence="3" id="KW-1185">Reference proteome</keyword>
<protein>
    <submittedName>
        <fullName evidence="2">Uncharacterized protein</fullName>
    </submittedName>
</protein>
<accession>A0ABR2AIM5</accession>
<gene>
    <name evidence="2" type="ORF">V6N12_076246</name>
</gene>